<dbReference type="InterPro" id="IPR036890">
    <property type="entry name" value="HATPase_C_sf"/>
</dbReference>
<feature type="domain" description="Histidine kinase" evidence="1">
    <location>
        <begin position="782"/>
        <end position="989"/>
    </location>
</feature>
<dbReference type="SMART" id="SM00387">
    <property type="entry name" value="HATPase_c"/>
    <property type="match status" value="1"/>
</dbReference>
<evidence type="ECO:0000259" key="1">
    <source>
        <dbReference type="PROSITE" id="PS50109"/>
    </source>
</evidence>
<organism evidence="2 3">
    <name type="scientific">Pseudomonas capsici</name>
    <dbReference type="NCBI Taxonomy" id="2810614"/>
    <lineage>
        <taxon>Bacteria</taxon>
        <taxon>Pseudomonadati</taxon>
        <taxon>Pseudomonadota</taxon>
        <taxon>Gammaproteobacteria</taxon>
        <taxon>Pseudomonadales</taxon>
        <taxon>Pseudomonadaceae</taxon>
        <taxon>Pseudomonas</taxon>
    </lineage>
</organism>
<dbReference type="RefSeq" id="WP_263943484.1">
    <property type="nucleotide sequence ID" value="NZ_JAOXMH010000030.1"/>
</dbReference>
<comment type="caution">
    <text evidence="2">The sequence shown here is derived from an EMBL/GenBank/DDBJ whole genome shotgun (WGS) entry which is preliminary data.</text>
</comment>
<keyword evidence="2" id="KW-0547">Nucleotide-binding</keyword>
<dbReference type="GO" id="GO:0005524">
    <property type="term" value="F:ATP binding"/>
    <property type="evidence" value="ECO:0007669"/>
    <property type="project" value="UniProtKB-KW"/>
</dbReference>
<evidence type="ECO:0000313" key="2">
    <source>
        <dbReference type="EMBL" id="MCV4379714.1"/>
    </source>
</evidence>
<evidence type="ECO:0000313" key="3">
    <source>
        <dbReference type="Proteomes" id="UP001207294"/>
    </source>
</evidence>
<dbReference type="Proteomes" id="UP001207294">
    <property type="component" value="Unassembled WGS sequence"/>
</dbReference>
<dbReference type="InterPro" id="IPR003594">
    <property type="entry name" value="HATPase_dom"/>
</dbReference>
<dbReference type="Pfam" id="PF02518">
    <property type="entry name" value="HATPase_c"/>
    <property type="match status" value="1"/>
</dbReference>
<dbReference type="Pfam" id="PF19191">
    <property type="entry name" value="HEF_HK"/>
    <property type="match status" value="1"/>
</dbReference>
<keyword evidence="2" id="KW-0067">ATP-binding</keyword>
<protein>
    <submittedName>
        <fullName evidence="2">ATP-binding protein</fullName>
    </submittedName>
</protein>
<name>A0ABT3C3R0_9PSED</name>
<dbReference type="SUPFAM" id="SSF55874">
    <property type="entry name" value="ATPase domain of HSP90 chaperone/DNA topoisomerase II/histidine kinase"/>
    <property type="match status" value="2"/>
</dbReference>
<dbReference type="InterPro" id="IPR043836">
    <property type="entry name" value="DHp"/>
</dbReference>
<accession>A0ABT3C3R0</accession>
<dbReference type="Gene3D" id="3.30.565.10">
    <property type="entry name" value="Histidine kinase-like ATPase, C-terminal domain"/>
    <property type="match status" value="2"/>
</dbReference>
<gene>
    <name evidence="2" type="ORF">OH718_24235</name>
</gene>
<keyword evidence="3" id="KW-1185">Reference proteome</keyword>
<dbReference type="InterPro" id="IPR005467">
    <property type="entry name" value="His_kinase_dom"/>
</dbReference>
<sequence length="991" mass="112494">MIDSIAFQTRARTIDHLGREQIADCPTAISELWKNSYDAYARVVGLHIYEGEYTVATIVDDGHGMNSDEFKSKWLVVGTESKRSEVVTSEIDRDGLAPRIKQGQKGIGRLSSANLGSLLLIVSKKIDERFVASLIDWRVFENPYIYLMDVKIPVVEFDSKDELFSLLPEMFAGLLSNVIVDSPINERDRRIQEAWDQFNRLESSEGKKITTQQEVKSTAIGTVFNEAHFSEWPLWRGESLKGTILVISNVQTDLVAQLPRFDGGAHGKDSTILQAREQLFQTLSNIADPFLSAKEKESGRGVTDFSTRATARDNHRLRVIVDNQPPFDLVWLHELEHVVDGDFDADGVFRGRIKAFGVWLDGDISIQPAIDVPSRKDSFVGGFNLKIGTYEQRLDSTSHSEESYRSFEAKSEMYSGFMVYRNGLRVMPYGREGSDFFQIEKRRTLNAGREFWSIRRLFGRVALSKIDNPNLRDKAGREGIIDNKAAKVFRDLVINVLRVSARMYFGSSSELRSNIIPDRKESYKAQKLEESRNKQRIKNRKQFGSKLKRNEPILADVVHLITEFSERVENNALEHEDVILGYRQQVSEFKNSLKELWISDAPRSLGLLEDKYSAYKAKIKYAKESLDLLEEKVALALELVKPKSAKEIIYSEISANASFLNRRIRGWVGECKVILSSELQRLQVLQEDRQKLYHAKTLPFLEVVDSGNASISEVSKWLDEERDTQDAENSVLFESYAAVLSSLQESIDLAGLASHSENIAEGLREEVDRLHSLAQLGITVEIIGHEIESLEHSVASSLKQFPLDIQESLAYQQVRNGHEALIDRLRFLSPLKLSGPKTRVKITGGMIFDYVQNFFRGRLKEQEIEFSATEDFYKFSIYDQPARIYPVFINLINNSAYWVEHTLESFKRIQLDVFEERVVVSDNGPGVDAGDVGKLFQLFFTRKIRGGRGVGLYLCRANLAASGHSIEYADDSHKRLSGANFLIDFKGGSYE</sequence>
<dbReference type="PROSITE" id="PS50109">
    <property type="entry name" value="HIS_KIN"/>
    <property type="match status" value="1"/>
</dbReference>
<dbReference type="EMBL" id="JAOXML010000033">
    <property type="protein sequence ID" value="MCV4379714.1"/>
    <property type="molecule type" value="Genomic_DNA"/>
</dbReference>
<reference evidence="2 3" key="1">
    <citation type="submission" date="2022-10" db="EMBL/GenBank/DDBJ databases">
        <title>Characterization of Pseudomonas capsici strains from pepper and tomato in Georgia.</title>
        <authorList>
            <person name="Zhao M."/>
            <person name="Dutta B."/>
        </authorList>
    </citation>
    <scope>NUCLEOTIDE SEQUENCE [LARGE SCALE GENOMIC DNA]</scope>
    <source>
        <strain evidence="2 3">Pc20-5</strain>
    </source>
</reference>
<proteinExistence type="predicted"/>
<dbReference type="Pfam" id="PF13589">
    <property type="entry name" value="HATPase_c_3"/>
    <property type="match status" value="1"/>
</dbReference>